<dbReference type="CDD" id="cd07377">
    <property type="entry name" value="WHTH_GntR"/>
    <property type="match status" value="1"/>
</dbReference>
<dbReference type="InterPro" id="IPR036388">
    <property type="entry name" value="WH-like_DNA-bd_sf"/>
</dbReference>
<dbReference type="SMART" id="SM00895">
    <property type="entry name" value="FCD"/>
    <property type="match status" value="1"/>
</dbReference>
<accession>A0A318RQ33</accession>
<dbReference type="InterPro" id="IPR008920">
    <property type="entry name" value="TF_FadR/GntR_C"/>
</dbReference>
<keyword evidence="1" id="KW-0805">Transcription regulation</keyword>
<evidence type="ECO:0000313" key="6">
    <source>
        <dbReference type="EMBL" id="PYE18536.1"/>
    </source>
</evidence>
<dbReference type="InterPro" id="IPR036390">
    <property type="entry name" value="WH_DNA-bd_sf"/>
</dbReference>
<dbReference type="PROSITE" id="PS50949">
    <property type="entry name" value="HTH_GNTR"/>
    <property type="match status" value="1"/>
</dbReference>
<evidence type="ECO:0000259" key="5">
    <source>
        <dbReference type="PROSITE" id="PS50949"/>
    </source>
</evidence>
<dbReference type="Gene3D" id="1.10.10.10">
    <property type="entry name" value="Winged helix-like DNA-binding domain superfamily/Winged helix DNA-binding domain"/>
    <property type="match status" value="1"/>
</dbReference>
<dbReference type="PANTHER" id="PTHR43537:SF24">
    <property type="entry name" value="GLUCONATE OPERON TRANSCRIPTIONAL REPRESSOR"/>
    <property type="match status" value="1"/>
</dbReference>
<dbReference type="Gene3D" id="1.20.120.530">
    <property type="entry name" value="GntR ligand-binding domain-like"/>
    <property type="match status" value="1"/>
</dbReference>
<dbReference type="RefSeq" id="WP_110468971.1">
    <property type="nucleotide sequence ID" value="NZ_QJSP01000004.1"/>
</dbReference>
<dbReference type="SUPFAM" id="SSF48008">
    <property type="entry name" value="GntR ligand-binding domain-like"/>
    <property type="match status" value="1"/>
</dbReference>
<keyword evidence="7" id="KW-1185">Reference proteome</keyword>
<dbReference type="AlphaFoldDB" id="A0A318RQ33"/>
<evidence type="ECO:0000256" key="1">
    <source>
        <dbReference type="ARBA" id="ARBA00023015"/>
    </source>
</evidence>
<dbReference type="SMART" id="SM00345">
    <property type="entry name" value="HTH_GNTR"/>
    <property type="match status" value="1"/>
</dbReference>
<name>A0A318RQ33_WILLI</name>
<dbReference type="EMBL" id="QJSP01000004">
    <property type="protein sequence ID" value="PYE18536.1"/>
    <property type="molecule type" value="Genomic_DNA"/>
</dbReference>
<comment type="caution">
    <text evidence="6">The sequence shown here is derived from an EMBL/GenBank/DDBJ whole genome shotgun (WGS) entry which is preliminary data.</text>
</comment>
<feature type="domain" description="HTH gntR-type" evidence="5">
    <location>
        <begin position="23"/>
        <end position="90"/>
    </location>
</feature>
<evidence type="ECO:0000313" key="7">
    <source>
        <dbReference type="Proteomes" id="UP000247591"/>
    </source>
</evidence>
<keyword evidence="2 6" id="KW-0238">DNA-binding</keyword>
<dbReference type="Pfam" id="PF00392">
    <property type="entry name" value="GntR"/>
    <property type="match status" value="1"/>
</dbReference>
<proteinExistence type="predicted"/>
<evidence type="ECO:0000256" key="4">
    <source>
        <dbReference type="SAM" id="MobiDB-lite"/>
    </source>
</evidence>
<reference evidence="6 7" key="1">
    <citation type="submission" date="2018-06" db="EMBL/GenBank/DDBJ databases">
        <title>Genomic Encyclopedia of Type Strains, Phase IV (KMG-IV): sequencing the most valuable type-strain genomes for metagenomic binning, comparative biology and taxonomic classification.</title>
        <authorList>
            <person name="Goeker M."/>
        </authorList>
    </citation>
    <scope>NUCLEOTIDE SEQUENCE [LARGE SCALE GENOMIC DNA]</scope>
    <source>
        <strain evidence="6 7">DSM 45521</strain>
    </source>
</reference>
<evidence type="ECO:0000256" key="3">
    <source>
        <dbReference type="ARBA" id="ARBA00023163"/>
    </source>
</evidence>
<dbReference type="OrthoDB" id="8680240at2"/>
<evidence type="ECO:0000256" key="2">
    <source>
        <dbReference type="ARBA" id="ARBA00023125"/>
    </source>
</evidence>
<dbReference type="InterPro" id="IPR000524">
    <property type="entry name" value="Tscrpt_reg_HTH_GntR"/>
</dbReference>
<keyword evidence="3" id="KW-0804">Transcription</keyword>
<organism evidence="6 7">
    <name type="scientific">Williamsia limnetica</name>
    <dbReference type="NCBI Taxonomy" id="882452"/>
    <lineage>
        <taxon>Bacteria</taxon>
        <taxon>Bacillati</taxon>
        <taxon>Actinomycetota</taxon>
        <taxon>Actinomycetes</taxon>
        <taxon>Mycobacteriales</taxon>
        <taxon>Nocardiaceae</taxon>
        <taxon>Williamsia</taxon>
    </lineage>
</organism>
<dbReference type="Pfam" id="PF07729">
    <property type="entry name" value="FCD"/>
    <property type="match status" value="1"/>
</dbReference>
<dbReference type="Proteomes" id="UP000247591">
    <property type="component" value="Unassembled WGS sequence"/>
</dbReference>
<gene>
    <name evidence="6" type="ORF">DFR67_104115</name>
</gene>
<dbReference type="GO" id="GO:0003677">
    <property type="term" value="F:DNA binding"/>
    <property type="evidence" value="ECO:0007669"/>
    <property type="project" value="UniProtKB-KW"/>
</dbReference>
<dbReference type="InterPro" id="IPR011711">
    <property type="entry name" value="GntR_C"/>
</dbReference>
<dbReference type="PANTHER" id="PTHR43537">
    <property type="entry name" value="TRANSCRIPTIONAL REGULATOR, GNTR FAMILY"/>
    <property type="match status" value="1"/>
</dbReference>
<feature type="region of interest" description="Disordered" evidence="4">
    <location>
        <begin position="1"/>
        <end position="23"/>
    </location>
</feature>
<dbReference type="GO" id="GO:0003700">
    <property type="term" value="F:DNA-binding transcription factor activity"/>
    <property type="evidence" value="ECO:0007669"/>
    <property type="project" value="InterPro"/>
</dbReference>
<dbReference type="SUPFAM" id="SSF46785">
    <property type="entry name" value="Winged helix' DNA-binding domain"/>
    <property type="match status" value="1"/>
</dbReference>
<protein>
    <submittedName>
        <fullName evidence="6">DNA-binding GntR family transcriptional regulator</fullName>
    </submittedName>
</protein>
<sequence>MTDGPDGHRLRGTGGADPVGTTSPLVQQLADTIAERISRGDYNFGTWIRQESLAKELGVSRMPIREALGQLQALGIVEMVPNRGARPRQPSLRELTEVFEVRALLEGHAAHEAARLITHAQLQVLYATVEDFRGIVADALTGEFEPAELRRRWVQANSTFHDTILEAGGNTQLRATVSSLHHRIPRNLTWTALDADPRLLAENADAHEAIAKAIDRRDGEAARAQMIEHSRRARELITSRSQDSFAP</sequence>